<dbReference type="EC" id="4.1.1.19" evidence="9"/>
<dbReference type="InterPro" id="IPR015421">
    <property type="entry name" value="PyrdxlP-dep_Trfase_major"/>
</dbReference>
<feature type="domain" description="Orn/Lys/Arg decarboxylases family 1 pyridoxal-P attachment site" evidence="7">
    <location>
        <begin position="3"/>
        <end position="297"/>
    </location>
</feature>
<dbReference type="EMBL" id="CYYC01000003">
    <property type="protein sequence ID" value="CUM81732.1"/>
    <property type="molecule type" value="Genomic_DNA"/>
</dbReference>
<dbReference type="RefSeq" id="WP_055182201.1">
    <property type="nucleotide sequence ID" value="NZ_CYYC01000003.1"/>
</dbReference>
<dbReference type="SUPFAM" id="SSF55904">
    <property type="entry name" value="Ornithine decarboxylase C-terminal domain"/>
    <property type="match status" value="1"/>
</dbReference>
<dbReference type="InterPro" id="IPR000310">
    <property type="entry name" value="Orn/Lys/Arg_deCO2ase_major_dom"/>
</dbReference>
<evidence type="ECO:0000256" key="1">
    <source>
        <dbReference type="ARBA" id="ARBA00001933"/>
    </source>
</evidence>
<dbReference type="InterPro" id="IPR036633">
    <property type="entry name" value="Prn/Lys/Arg_de-COase_C_sf"/>
</dbReference>
<keyword evidence="5 9" id="KW-0456">Lyase</keyword>
<evidence type="ECO:0000256" key="4">
    <source>
        <dbReference type="ARBA" id="ARBA00022898"/>
    </source>
</evidence>
<dbReference type="OrthoDB" id="9815233at2"/>
<reference evidence="9 10" key="1">
    <citation type="submission" date="2015-09" db="EMBL/GenBank/DDBJ databases">
        <authorList>
            <consortium name="Pathogen Informatics"/>
        </authorList>
    </citation>
    <scope>NUCLEOTIDE SEQUENCE [LARGE SCALE GENOMIC DNA]</scope>
    <source>
        <strain evidence="9 10">2789STDY5834966</strain>
    </source>
</reference>
<dbReference type="Gene3D" id="3.40.640.10">
    <property type="entry name" value="Type I PLP-dependent aspartate aminotransferase-like (Major domain)"/>
    <property type="match status" value="1"/>
</dbReference>
<dbReference type="Proteomes" id="UP000095390">
    <property type="component" value="Unassembled WGS sequence"/>
</dbReference>
<keyword evidence="4" id="KW-0663">Pyridoxal phosphate</keyword>
<evidence type="ECO:0000256" key="5">
    <source>
        <dbReference type="ARBA" id="ARBA00023239"/>
    </source>
</evidence>
<comment type="cofactor">
    <cofactor evidence="1">
        <name>pyridoxal 5'-phosphate</name>
        <dbReference type="ChEBI" id="CHEBI:597326"/>
    </cofactor>
</comment>
<accession>A0A173RUR9</accession>
<keyword evidence="6" id="KW-0175">Coiled coil</keyword>
<evidence type="ECO:0000256" key="6">
    <source>
        <dbReference type="SAM" id="Coils"/>
    </source>
</evidence>
<proteinExistence type="inferred from homology"/>
<sequence>MNTPIYNKLRELESEKRIPFHMPGHKRADFGAFFGVEKMDITEITDYDNLHEPEGIIRESMNLVRDIFKSKESWYLVGGSTLGILVSISSVCRQGDKILIGRNCHKAVYNCIRLLQLEAVYCYADVSAEYDICEDMKPEAVARELRANPDIKAVVLTSPTYEGVVSDIAGIKEVTRPYAIPLIVDEAHGAHLIFHKYFPDSAVQEGADLVIQSTHKTLPSFTQTAVLHLCSDIVTKEQVEEIIDIYETSSPSYLLMASAEYGIMYMKENQGQLAEYVDNLKNFRRKCEQLQKISLLNQKKLNCFAYDNGKLVFSVKGCGINGKELFQLLYEKYHIELEMENLTYGIAMTSICDKKEDFDELWKAISEIDKMCEEKEKENRSLNKAVNETKIAIQNQDKVEIEICDKNKPKIETKIHNHYKVIQEKENEQTIYPPKIIESWQCRGKAMETVELADSTGRVSGKYVMIYPPGVPILVPGEKILKETVENISQYLYNGYNVLGLSCNKIIVLKDL</sequence>
<name>A0A173RUR9_9FIRM</name>
<dbReference type="AlphaFoldDB" id="A0A173RUR9"/>
<comment type="similarity">
    <text evidence="2">Belongs to the Orn/Lys/Arg decarboxylase class-I family.</text>
</comment>
<dbReference type="Pfam" id="PF01276">
    <property type="entry name" value="OKR_DC_1"/>
    <property type="match status" value="1"/>
</dbReference>
<feature type="coiled-coil region" evidence="6">
    <location>
        <begin position="365"/>
        <end position="392"/>
    </location>
</feature>
<feature type="domain" description="Orn/Lys/Arg decarboxylase C-terminal" evidence="8">
    <location>
        <begin position="443"/>
        <end position="492"/>
    </location>
</feature>
<dbReference type="InterPro" id="IPR015424">
    <property type="entry name" value="PyrdxlP-dep_Trfase"/>
</dbReference>
<dbReference type="PANTHER" id="PTHR43277">
    <property type="entry name" value="ARGININE DECARBOXYLASE"/>
    <property type="match status" value="1"/>
</dbReference>
<dbReference type="InterPro" id="IPR008286">
    <property type="entry name" value="Prn/Lys/Arg_de-COase_C"/>
</dbReference>
<gene>
    <name evidence="9" type="primary">speA</name>
    <name evidence="9" type="ORF">ERS852578_00440</name>
</gene>
<dbReference type="SUPFAM" id="SSF53383">
    <property type="entry name" value="PLP-dependent transferases"/>
    <property type="match status" value="1"/>
</dbReference>
<dbReference type="PANTHER" id="PTHR43277:SF4">
    <property type="entry name" value="ARGININE DECARBOXYLASE"/>
    <property type="match status" value="1"/>
</dbReference>
<organism evidence="9 10">
    <name type="scientific">Anaerobutyricum hallii</name>
    <dbReference type="NCBI Taxonomy" id="39488"/>
    <lineage>
        <taxon>Bacteria</taxon>
        <taxon>Bacillati</taxon>
        <taxon>Bacillota</taxon>
        <taxon>Clostridia</taxon>
        <taxon>Lachnospirales</taxon>
        <taxon>Lachnospiraceae</taxon>
        <taxon>Anaerobutyricum</taxon>
    </lineage>
</organism>
<feature type="coiled-coil region" evidence="6">
    <location>
        <begin position="266"/>
        <end position="293"/>
    </location>
</feature>
<evidence type="ECO:0000313" key="9">
    <source>
        <dbReference type="EMBL" id="CUM81732.1"/>
    </source>
</evidence>
<dbReference type="GO" id="GO:0008792">
    <property type="term" value="F:arginine decarboxylase activity"/>
    <property type="evidence" value="ECO:0007669"/>
    <property type="project" value="UniProtKB-EC"/>
</dbReference>
<evidence type="ECO:0000313" key="10">
    <source>
        <dbReference type="Proteomes" id="UP000095390"/>
    </source>
</evidence>
<keyword evidence="3" id="KW-0210">Decarboxylase</keyword>
<evidence type="ECO:0000256" key="2">
    <source>
        <dbReference type="ARBA" id="ARBA00010671"/>
    </source>
</evidence>
<evidence type="ECO:0000259" key="7">
    <source>
        <dbReference type="Pfam" id="PF01276"/>
    </source>
</evidence>
<dbReference type="Pfam" id="PF03711">
    <property type="entry name" value="OKR_DC_1_C"/>
    <property type="match status" value="1"/>
</dbReference>
<evidence type="ECO:0000256" key="3">
    <source>
        <dbReference type="ARBA" id="ARBA00022793"/>
    </source>
</evidence>
<dbReference type="InterPro" id="IPR052357">
    <property type="entry name" value="Orn_Lys_Arg_decarboxylase-I"/>
</dbReference>
<protein>
    <submittedName>
        <fullName evidence="9">Arginine decarboxylase</fullName>
        <ecNumber evidence="9">4.1.1.19</ecNumber>
    </submittedName>
</protein>
<evidence type="ECO:0000259" key="8">
    <source>
        <dbReference type="Pfam" id="PF03711"/>
    </source>
</evidence>
<dbReference type="Gene3D" id="3.90.105.10">
    <property type="entry name" value="Molybdopterin biosynthesis moea protein, domain 2"/>
    <property type="match status" value="1"/>
</dbReference>